<organism evidence="3 4">
    <name type="scientific">Streptomyces wuyuanensis</name>
    <dbReference type="NCBI Taxonomy" id="1196353"/>
    <lineage>
        <taxon>Bacteria</taxon>
        <taxon>Bacillati</taxon>
        <taxon>Actinomycetota</taxon>
        <taxon>Actinomycetes</taxon>
        <taxon>Kitasatosporales</taxon>
        <taxon>Streptomycetaceae</taxon>
        <taxon>Streptomyces</taxon>
    </lineage>
</organism>
<gene>
    <name evidence="3" type="ORF">SAMN05444921_118116</name>
</gene>
<keyword evidence="4" id="KW-1185">Reference proteome</keyword>
<dbReference type="EMBL" id="FNHI01000018">
    <property type="protein sequence ID" value="SDN07776.1"/>
    <property type="molecule type" value="Genomic_DNA"/>
</dbReference>
<dbReference type="AlphaFoldDB" id="A0A1G9YGV0"/>
<name>A0A1G9YGV0_9ACTN</name>
<dbReference type="PRINTS" id="PR01438">
    <property type="entry name" value="UNVRSLSTRESS"/>
</dbReference>
<dbReference type="Gene3D" id="3.40.50.620">
    <property type="entry name" value="HUPs"/>
    <property type="match status" value="1"/>
</dbReference>
<dbReference type="GeneID" id="40832264"/>
<proteinExistence type="inferred from homology"/>
<dbReference type="InterPro" id="IPR006015">
    <property type="entry name" value="Universal_stress_UspA"/>
</dbReference>
<dbReference type="RefSeq" id="WP_208868025.1">
    <property type="nucleotide sequence ID" value="NZ_FNHI01000018.1"/>
</dbReference>
<evidence type="ECO:0000259" key="2">
    <source>
        <dbReference type="Pfam" id="PF00582"/>
    </source>
</evidence>
<dbReference type="STRING" id="1196353.SAMN05444921_118116"/>
<dbReference type="Proteomes" id="UP000199063">
    <property type="component" value="Unassembled WGS sequence"/>
</dbReference>
<evidence type="ECO:0000313" key="4">
    <source>
        <dbReference type="Proteomes" id="UP000199063"/>
    </source>
</evidence>
<dbReference type="PANTHER" id="PTHR46553:SF3">
    <property type="entry name" value="ADENINE NUCLEOTIDE ALPHA HYDROLASES-LIKE SUPERFAMILY PROTEIN"/>
    <property type="match status" value="1"/>
</dbReference>
<comment type="similarity">
    <text evidence="1">Belongs to the universal stress protein A family.</text>
</comment>
<sequence length="157" mass="16316">MDRHDSGSRIVVGVDGSPSSHAALRWAVRYAGLVGASVDAVAAWDLPGARSWSAPAVDTAFDEEQAERGLVEEVRGVLGQSGASQVHERLVRGDPAEVLLDAAEGAEALVVGSRGRGGFRRALLGSVSHQCAIHATCPVVIVRPETDAGKGDEPRTS</sequence>
<dbReference type="InterPro" id="IPR014729">
    <property type="entry name" value="Rossmann-like_a/b/a_fold"/>
</dbReference>
<evidence type="ECO:0000313" key="3">
    <source>
        <dbReference type="EMBL" id="SDN07776.1"/>
    </source>
</evidence>
<dbReference type="SUPFAM" id="SSF52402">
    <property type="entry name" value="Adenine nucleotide alpha hydrolases-like"/>
    <property type="match status" value="1"/>
</dbReference>
<dbReference type="Pfam" id="PF00582">
    <property type="entry name" value="Usp"/>
    <property type="match status" value="1"/>
</dbReference>
<protein>
    <submittedName>
        <fullName evidence="3">Nucleotide-binding universal stress protein, UspA family</fullName>
    </submittedName>
</protein>
<dbReference type="InterPro" id="IPR006016">
    <property type="entry name" value="UspA"/>
</dbReference>
<feature type="domain" description="UspA" evidence="2">
    <location>
        <begin position="9"/>
        <end position="143"/>
    </location>
</feature>
<accession>A0A1G9YGV0</accession>
<evidence type="ECO:0000256" key="1">
    <source>
        <dbReference type="ARBA" id="ARBA00008791"/>
    </source>
</evidence>
<dbReference type="PANTHER" id="PTHR46553">
    <property type="entry name" value="ADENINE NUCLEOTIDE ALPHA HYDROLASES-LIKE SUPERFAMILY PROTEIN"/>
    <property type="match status" value="1"/>
</dbReference>
<reference evidence="4" key="1">
    <citation type="submission" date="2016-10" db="EMBL/GenBank/DDBJ databases">
        <authorList>
            <person name="Varghese N."/>
            <person name="Submissions S."/>
        </authorList>
    </citation>
    <scope>NUCLEOTIDE SEQUENCE [LARGE SCALE GENOMIC DNA]</scope>
    <source>
        <strain evidence="4">CGMCC 4.7042</strain>
    </source>
</reference>